<comment type="caution">
    <text evidence="1">The sequence shown here is derived from an EMBL/GenBank/DDBJ whole genome shotgun (WGS) entry which is preliminary data.</text>
</comment>
<name>A0A4Y2WN66_ARAVE</name>
<dbReference type="AlphaFoldDB" id="A0A4Y2WN66"/>
<evidence type="ECO:0000313" key="1">
    <source>
        <dbReference type="EMBL" id="GBO38156.1"/>
    </source>
</evidence>
<reference evidence="1 2" key="1">
    <citation type="journal article" date="2019" name="Sci. Rep.">
        <title>Orb-weaving spider Araneus ventricosus genome elucidates the spidroin gene catalogue.</title>
        <authorList>
            <person name="Kono N."/>
            <person name="Nakamura H."/>
            <person name="Ohtoshi R."/>
            <person name="Moran D.A.P."/>
            <person name="Shinohara A."/>
            <person name="Yoshida Y."/>
            <person name="Fujiwara M."/>
            <person name="Mori M."/>
            <person name="Tomita M."/>
            <person name="Arakawa K."/>
        </authorList>
    </citation>
    <scope>NUCLEOTIDE SEQUENCE [LARGE SCALE GENOMIC DNA]</scope>
</reference>
<accession>A0A4Y2WN66</accession>
<organism evidence="1 2">
    <name type="scientific">Araneus ventricosus</name>
    <name type="common">Orbweaver spider</name>
    <name type="synonym">Epeira ventricosa</name>
    <dbReference type="NCBI Taxonomy" id="182803"/>
    <lineage>
        <taxon>Eukaryota</taxon>
        <taxon>Metazoa</taxon>
        <taxon>Ecdysozoa</taxon>
        <taxon>Arthropoda</taxon>
        <taxon>Chelicerata</taxon>
        <taxon>Arachnida</taxon>
        <taxon>Araneae</taxon>
        <taxon>Araneomorphae</taxon>
        <taxon>Entelegynae</taxon>
        <taxon>Araneoidea</taxon>
        <taxon>Araneidae</taxon>
        <taxon>Araneus</taxon>
    </lineage>
</organism>
<protein>
    <submittedName>
        <fullName evidence="1">Uncharacterized protein</fullName>
    </submittedName>
</protein>
<keyword evidence="2" id="KW-1185">Reference proteome</keyword>
<evidence type="ECO:0000313" key="2">
    <source>
        <dbReference type="Proteomes" id="UP000499080"/>
    </source>
</evidence>
<sequence>MWTFAGVRMPSDCLMKLMSPEVKIIYNTIAEKVKQNIIDFGSFQVIWTPWATGQELLFREELFVGGLDFPRNYLPSSAEQWSKRGFRRTEQGGAWELTRSRWSNDTLTSGEGSFLLRSVRASEMLSPERRNSYMAHCVRL</sequence>
<proteinExistence type="predicted"/>
<dbReference type="Proteomes" id="UP000499080">
    <property type="component" value="Unassembled WGS sequence"/>
</dbReference>
<gene>
    <name evidence="1" type="ORF">AVEN_219227_1</name>
</gene>
<dbReference type="EMBL" id="BGPR01062795">
    <property type="protein sequence ID" value="GBO38156.1"/>
    <property type="molecule type" value="Genomic_DNA"/>
</dbReference>